<comment type="caution">
    <text evidence="1">The sequence shown here is derived from an EMBL/GenBank/DDBJ whole genome shotgun (WGS) entry which is preliminary data.</text>
</comment>
<accession>A0A9Q4CB66</accession>
<organism evidence="1 2">
    <name type="scientific">Corynebacterium antarcticum</name>
    <dbReference type="NCBI Taxonomy" id="2800405"/>
    <lineage>
        <taxon>Bacteria</taxon>
        <taxon>Bacillati</taxon>
        <taxon>Actinomycetota</taxon>
        <taxon>Actinomycetes</taxon>
        <taxon>Mycobacteriales</taxon>
        <taxon>Corynebacteriaceae</taxon>
        <taxon>Corynebacterium</taxon>
    </lineage>
</organism>
<sequence>MSISRSYDAWLAETGTLIGVEFEEDRNPGGESSVGEGCAGSFLPVPGTVLGSARVLGDDCTDPLRGQVPRGVDEARDVVARILDEGSGTSGSVRTG</sequence>
<protein>
    <submittedName>
        <fullName evidence="1">Uncharacterized protein</fullName>
    </submittedName>
</protein>
<name>A0A9Q4CB66_9CORY</name>
<evidence type="ECO:0000313" key="1">
    <source>
        <dbReference type="EMBL" id="MCX7537690.1"/>
    </source>
</evidence>
<gene>
    <name evidence="1" type="ORF">OS123_03900</name>
</gene>
<dbReference type="AlphaFoldDB" id="A0A9Q4CB66"/>
<proteinExistence type="predicted"/>
<dbReference type="EMBL" id="JAPMKX010000001">
    <property type="protein sequence ID" value="MCX7537690.1"/>
    <property type="molecule type" value="Genomic_DNA"/>
</dbReference>
<dbReference type="RefSeq" id="WP_267169185.1">
    <property type="nucleotide sequence ID" value="NZ_JAPMKX010000001.1"/>
</dbReference>
<dbReference type="Proteomes" id="UP001070238">
    <property type="component" value="Unassembled WGS sequence"/>
</dbReference>
<reference evidence="1" key="1">
    <citation type="submission" date="2022-11" db="EMBL/GenBank/DDBJ databases">
        <title>Corynebacterium sp. isolated from Penguins.</title>
        <authorList>
            <person name="Sedlar K."/>
            <person name="Svec P."/>
        </authorList>
    </citation>
    <scope>NUCLEOTIDE SEQUENCE</scope>
    <source>
        <strain evidence="1">P5875</strain>
    </source>
</reference>
<evidence type="ECO:0000313" key="2">
    <source>
        <dbReference type="Proteomes" id="UP001070238"/>
    </source>
</evidence>